<dbReference type="PATRIC" id="fig|2209.56.peg.219"/>
<protein>
    <recommendedName>
        <fullName evidence="6">DUF790 family protein</fullName>
    </recommendedName>
</protein>
<dbReference type="Pfam" id="PF05626">
    <property type="entry name" value="DUF790"/>
    <property type="match status" value="3"/>
</dbReference>
<evidence type="ECO:0000313" key="5">
    <source>
        <dbReference type="Proteomes" id="UP000034578"/>
    </source>
</evidence>
<accession>A0A0F8BL96</accession>
<dbReference type="Proteomes" id="UP000034152">
    <property type="component" value="Unassembled WGS sequence"/>
</dbReference>
<dbReference type="EMBL" id="JJOS01000034">
    <property type="protein sequence ID" value="KKG04537.1"/>
    <property type="molecule type" value="Genomic_DNA"/>
</dbReference>
<organism evidence="2 5">
    <name type="scientific">Methanosarcina mazei</name>
    <name type="common">Methanosarcina frisia</name>
    <dbReference type="NCBI Taxonomy" id="2209"/>
    <lineage>
        <taxon>Archaea</taxon>
        <taxon>Methanobacteriati</taxon>
        <taxon>Methanobacteriota</taxon>
        <taxon>Stenosarchaea group</taxon>
        <taxon>Methanomicrobia</taxon>
        <taxon>Methanosarcinales</taxon>
        <taxon>Methanosarcinaceae</taxon>
        <taxon>Methanosarcina</taxon>
    </lineage>
</organism>
<dbReference type="InterPro" id="IPR008508">
    <property type="entry name" value="Bax1"/>
</dbReference>
<evidence type="ECO:0000313" key="2">
    <source>
        <dbReference type="EMBL" id="KKG04537.1"/>
    </source>
</evidence>
<dbReference type="PANTHER" id="PTHR39640:SF1">
    <property type="entry name" value="DUF790 FAMILY PROTEIN"/>
    <property type="match status" value="1"/>
</dbReference>
<name>A0A0F8BL96_METMZ</name>
<gene>
    <name evidence="2" type="ORF">DU47_06720</name>
    <name evidence="3" type="ORF">DU80_01055</name>
</gene>
<feature type="compositionally biased region" description="Basic and acidic residues" evidence="1">
    <location>
        <begin position="203"/>
        <end position="236"/>
    </location>
</feature>
<dbReference type="PANTHER" id="PTHR39640">
    <property type="entry name" value="VNG6129C"/>
    <property type="match status" value="1"/>
</dbReference>
<evidence type="ECO:0000256" key="1">
    <source>
        <dbReference type="SAM" id="MobiDB-lite"/>
    </source>
</evidence>
<keyword evidence="5" id="KW-1185">Reference proteome</keyword>
<proteinExistence type="predicted"/>
<dbReference type="Proteomes" id="UP000034578">
    <property type="component" value="Unassembled WGS sequence"/>
</dbReference>
<reference evidence="4 5" key="1">
    <citation type="journal article" date="2015" name="ISME J.">
        <title>Genomic and phenotypic differentiation among Methanosarcina mazei populations from Columbia River sediment.</title>
        <authorList>
            <person name="Youngblut N.D."/>
            <person name="Wirth J.S."/>
            <person name="Henriksen J.R."/>
            <person name="Smith M."/>
            <person name="Simon H."/>
            <person name="Metcalf W.W."/>
            <person name="Whitaker R.J."/>
        </authorList>
    </citation>
    <scope>NUCLEOTIDE SEQUENCE [LARGE SCALE GENOMIC DNA]</scope>
    <source>
        <strain evidence="3 4">1.H.M.2.1</strain>
        <strain evidence="2 5">2.F.A.2.4</strain>
    </source>
</reference>
<comment type="caution">
    <text evidence="2">The sequence shown here is derived from an EMBL/GenBank/DDBJ whole genome shotgun (WGS) entry which is preliminary data.</text>
</comment>
<evidence type="ECO:0000313" key="4">
    <source>
        <dbReference type="Proteomes" id="UP000034152"/>
    </source>
</evidence>
<evidence type="ECO:0008006" key="6">
    <source>
        <dbReference type="Google" id="ProtNLM"/>
    </source>
</evidence>
<dbReference type="AlphaFoldDB" id="A0A0F8BL96"/>
<feature type="region of interest" description="Disordered" evidence="1">
    <location>
        <begin position="203"/>
        <end position="246"/>
    </location>
</feature>
<dbReference type="EMBL" id="JJQU01000257">
    <property type="protein sequence ID" value="KKH79547.1"/>
    <property type="molecule type" value="Genomic_DNA"/>
</dbReference>
<evidence type="ECO:0000313" key="3">
    <source>
        <dbReference type="EMBL" id="KKH79547.1"/>
    </source>
</evidence>
<dbReference type="RefSeq" id="WP_048048354.1">
    <property type="nucleotide sequence ID" value="NZ_JJOS01000034.1"/>
</dbReference>
<sequence length="646" mass="74570">MLTSDLLVTRISRGKIRPAYSVFDSENLELAGLLIETFRQHVGKTYGDLLTELEGYEEMNYRFIRGLSQLLGRRAVVETSSAVDPSRAREAVFEACGGMALFPEERQKALQIAAKNLLVSVSDLEKSLWADLEENQVLKEFDPPAPAELLRQYNISLTQTLLFRAIDLDIWIKGDFQRVLWKILRFGLMYSLEDAQEEGGIKETEGEKKLIKENERKESPVKESERKESPVKESERKKNKRNDENEEIEKLKSVHLHLDGPASLFRMSERYGNSFAKLFPVLLNTKGWRLKAGILHKGYQGKRILEFSLDSSEEAFRFMRKVSGYPESVSRDYQFAEEKKGYGIETGMETGNEGQPVERQSVAQEVETDAASEVFDSAFEQQFASLSFGGWDVRREPAILKAGRFAFVPDFSLQKNGIKVYAEIVGFWTPEYLKKKVEKLKEVKEPVILLINRKLKCSEKDFPAQDVIFFDRKIPANEVTQVLRKYEEKKLAEDRSRIHEIEIPLSGEMINLEKIAARNGVMLEALKKVLEERFEKIQEPEKSEVREKFEGYRDSGKEHENIGNYRDYREYVLLENYIIHRQLLEKINLELEKPGAAETYADAVKIFEDFGFDSGLHYPVLEHLKYRVIWAGLSEENAKIKKIPDR</sequence>